<keyword evidence="1" id="KW-1133">Transmembrane helix</keyword>
<accession>A0A1V0SAX4</accession>
<sequence length="90" mass="10326">METQNLDNDKNLQYDAASNFINSNENTDVNVGVDVDVNDSIYAQELGLYYVQDYQQKEQSIKKVKYIVGLGLVVGLLSWFGYSKYFKKNN</sequence>
<name>A0A1V0SAX4_9VIRU</name>
<feature type="transmembrane region" description="Helical" evidence="1">
    <location>
        <begin position="64"/>
        <end position="82"/>
    </location>
</feature>
<dbReference type="EMBL" id="KY684083">
    <property type="protein sequence ID" value="ARF08859.1"/>
    <property type="molecule type" value="Genomic_DNA"/>
</dbReference>
<proteinExistence type="predicted"/>
<evidence type="ECO:0000256" key="1">
    <source>
        <dbReference type="SAM" id="Phobius"/>
    </source>
</evidence>
<organism evidence="2">
    <name type="scientific">Catovirus CTV1</name>
    <dbReference type="NCBI Taxonomy" id="1977631"/>
    <lineage>
        <taxon>Viruses</taxon>
        <taxon>Varidnaviria</taxon>
        <taxon>Bamfordvirae</taxon>
        <taxon>Nucleocytoviricota</taxon>
        <taxon>Megaviricetes</taxon>
        <taxon>Imitervirales</taxon>
        <taxon>Mimiviridae</taxon>
        <taxon>Klosneuvirinae</taxon>
        <taxon>Catovirus</taxon>
    </lineage>
</organism>
<keyword evidence="1" id="KW-0472">Membrane</keyword>
<gene>
    <name evidence="2" type="ORF">Catovirus_1_909</name>
</gene>
<protein>
    <submittedName>
        <fullName evidence="2">Uncharacterized protein</fullName>
    </submittedName>
</protein>
<reference evidence="2" key="1">
    <citation type="journal article" date="2017" name="Science">
        <title>Giant viruses with an expanded complement of translation system components.</title>
        <authorList>
            <person name="Schulz F."/>
            <person name="Yutin N."/>
            <person name="Ivanova N.N."/>
            <person name="Ortega D.R."/>
            <person name="Lee T.K."/>
            <person name="Vierheilig J."/>
            <person name="Daims H."/>
            <person name="Horn M."/>
            <person name="Wagner M."/>
            <person name="Jensen G.J."/>
            <person name="Kyrpides N.C."/>
            <person name="Koonin E.V."/>
            <person name="Woyke T."/>
        </authorList>
    </citation>
    <scope>NUCLEOTIDE SEQUENCE</scope>
    <source>
        <strain evidence="2">CTV1</strain>
    </source>
</reference>
<evidence type="ECO:0000313" key="2">
    <source>
        <dbReference type="EMBL" id="ARF08859.1"/>
    </source>
</evidence>
<keyword evidence="1" id="KW-0812">Transmembrane</keyword>